<dbReference type="InterPro" id="IPR002347">
    <property type="entry name" value="SDR_fam"/>
</dbReference>
<dbReference type="Gene3D" id="3.40.50.720">
    <property type="entry name" value="NAD(P)-binding Rossmann-like Domain"/>
    <property type="match status" value="1"/>
</dbReference>
<reference evidence="2" key="1">
    <citation type="submission" date="2014-05" db="EMBL/GenBank/DDBJ databases">
        <title>The transcriptome of the halophilic microalga Tetraselmis sp. GSL018 isolated from the Great Salt Lake, Utah.</title>
        <authorList>
            <person name="Jinkerson R.E."/>
            <person name="D'Adamo S."/>
            <person name="Posewitz M.C."/>
        </authorList>
    </citation>
    <scope>NUCLEOTIDE SEQUENCE</scope>
    <source>
        <strain evidence="2">GSL018</strain>
    </source>
</reference>
<dbReference type="InterPro" id="IPR052992">
    <property type="entry name" value="SDR_member_12"/>
</dbReference>
<dbReference type="InterPro" id="IPR036291">
    <property type="entry name" value="NAD(P)-bd_dom_sf"/>
</dbReference>
<sequence length="560" mass="62841">MVFGMVQTFLNFYTYGKRNFTRTGYIAHKKKYEAPNFHENVDLSGQVFLVTGANSGLGKELTKYLAVKGAYVYMVCRSRERGVTARESISSETGSQNLHLLIADVGIDSDVRRVWTEFCQHRQQAGSLQLNGLVCNAGALLKDRTLNEDGFETTFSCHLACGTYLLGKLAIPTLEATPDSRLLIVSSGGMYNAAFPGWEAMMSTAPNSEKTYDGNVAYAWAKRGQVILAEEWAKLYPKVKVVSAHPGWTDTEGVTASLSDVKKSLEPLRSPWEGVEGMAWLLAAPAEELKSGEFYLDRQPQPKNISGLFWTEGGATRNTDDEIAMMMANLERFTNKEDPLWDVWRPTPERTKAKLESRTASRKLTASETPIEIERFMGKWNVLANIPITALGEQNYYNCVENYAWDAEHSRVQVVYNYCRAGDDKLEEARQHGYIQDTKTNTTWSLHPKFGIYLPLNLGYLVLHTAPDYSWTMIGVPDRKFLWVMTAARPSPKDPQPWPVSADRAAMDRVRAKGSGKSEEHLSPAQEAEVLREALLKAEACGYDISQLRICGWYPEVPYS</sequence>
<evidence type="ECO:0000313" key="2">
    <source>
        <dbReference type="EMBL" id="JAC65516.1"/>
    </source>
</evidence>
<protein>
    <submittedName>
        <fullName evidence="2">Dehydrogenase reductase sdr family member 12-like</fullName>
    </submittedName>
</protein>
<dbReference type="SUPFAM" id="SSF50814">
    <property type="entry name" value="Lipocalins"/>
    <property type="match status" value="1"/>
</dbReference>
<evidence type="ECO:0000313" key="4">
    <source>
        <dbReference type="EMBL" id="JAC84332.1"/>
    </source>
</evidence>
<feature type="domain" description="Lipocalin/cytosolic fatty-acid binding" evidence="1">
    <location>
        <begin position="371"/>
        <end position="486"/>
    </location>
</feature>
<dbReference type="InterPro" id="IPR000566">
    <property type="entry name" value="Lipocln_cytosolic_FA-bd_dom"/>
</dbReference>
<proteinExistence type="predicted"/>
<organism evidence="2">
    <name type="scientific">Tetraselmis sp. GSL018</name>
    <dbReference type="NCBI Taxonomy" id="582737"/>
    <lineage>
        <taxon>Eukaryota</taxon>
        <taxon>Viridiplantae</taxon>
        <taxon>Chlorophyta</taxon>
        <taxon>core chlorophytes</taxon>
        <taxon>Chlorodendrophyceae</taxon>
        <taxon>Chlorodendrales</taxon>
        <taxon>Chlorodendraceae</taxon>
        <taxon>Tetraselmis</taxon>
    </lineage>
</organism>
<dbReference type="Pfam" id="PF00106">
    <property type="entry name" value="adh_short"/>
    <property type="match status" value="1"/>
</dbReference>
<name>A0A061R4Q6_9CHLO</name>
<dbReference type="PANTHER" id="PTHR44656">
    <property type="entry name" value="DEHYDROGENASE/REDUCTASE SDR FAMILY MEMBER 12"/>
    <property type="match status" value="1"/>
</dbReference>
<dbReference type="Pfam" id="PF08212">
    <property type="entry name" value="Lipocalin_2"/>
    <property type="match status" value="1"/>
</dbReference>
<dbReference type="AlphaFoldDB" id="A0A061R4Q6"/>
<dbReference type="InterPro" id="IPR012674">
    <property type="entry name" value="Calycin"/>
</dbReference>
<dbReference type="EMBL" id="GBEZ01021218">
    <property type="protein sequence ID" value="JAC65516.1"/>
    <property type="molecule type" value="Transcribed_RNA"/>
</dbReference>
<evidence type="ECO:0000313" key="3">
    <source>
        <dbReference type="EMBL" id="JAC74676.1"/>
    </source>
</evidence>
<evidence type="ECO:0000259" key="1">
    <source>
        <dbReference type="Pfam" id="PF08212"/>
    </source>
</evidence>
<dbReference type="EMBL" id="GBEZ01011076">
    <property type="protein sequence ID" value="JAC74676.1"/>
    <property type="molecule type" value="Transcribed_RNA"/>
</dbReference>
<dbReference type="EMBL" id="GBEZ01000564">
    <property type="protein sequence ID" value="JAC84332.1"/>
    <property type="molecule type" value="Transcribed_RNA"/>
</dbReference>
<dbReference type="Gene3D" id="2.40.128.20">
    <property type="match status" value="1"/>
</dbReference>
<dbReference type="SUPFAM" id="SSF51735">
    <property type="entry name" value="NAD(P)-binding Rossmann-fold domains"/>
    <property type="match status" value="1"/>
</dbReference>
<dbReference type="PANTHER" id="PTHR44656:SF7">
    <property type="entry name" value="DEHYDROGENASE_REDUCTASE SDR FAMILY MEMBER 12"/>
    <property type="match status" value="1"/>
</dbReference>
<gene>
    <name evidence="4" type="ORF">TSPGSL018_1249</name>
    <name evidence="2" type="ORF">TSPGSL018_15876</name>
    <name evidence="3" type="ORF">TSPGSL018_25303</name>
</gene>
<accession>A0A061R4Q6</accession>